<organism evidence="5 6">
    <name type="scientific">Mycena venus</name>
    <dbReference type="NCBI Taxonomy" id="2733690"/>
    <lineage>
        <taxon>Eukaryota</taxon>
        <taxon>Fungi</taxon>
        <taxon>Dikarya</taxon>
        <taxon>Basidiomycota</taxon>
        <taxon>Agaricomycotina</taxon>
        <taxon>Agaricomycetes</taxon>
        <taxon>Agaricomycetidae</taxon>
        <taxon>Agaricales</taxon>
        <taxon>Marasmiineae</taxon>
        <taxon>Mycenaceae</taxon>
        <taxon>Mycena</taxon>
    </lineage>
</organism>
<evidence type="ECO:0000256" key="1">
    <source>
        <dbReference type="SAM" id="Coils"/>
    </source>
</evidence>
<feature type="region of interest" description="Disordered" evidence="2">
    <location>
        <begin position="294"/>
        <end position="330"/>
    </location>
</feature>
<feature type="coiled-coil region" evidence="1">
    <location>
        <begin position="241"/>
        <end position="268"/>
    </location>
</feature>
<sequence length="330" mass="34940">MQPATQRAVLWLLPLVILGISAVPTNRTVDDADPLVKYSRQGIADDRDCHGCSGTAHGLDDTQLFNHTVSVFFASQNLTSAGPAVQISFIVGEYSNSVEPVEYNIPAYANATIPNGVHTFALQPATDYIIPVGFDYAIYTVDTEPPSTSGSTSPVSSSTSQVSSSTSPLTGTSSSGTPGPESNPSSGKNKVPIGAGIAGGIVVLLAIAAGLSLWQRARRRTVERTSALEKAHPPGGTLAPIEQASQEATALAEELRVVKEQLHRLAERVDGSSTVASDAETTVLLRPSLSTIKRDQTRSIHDQRPGSVAHDVLVHGQRPTTNRRQWQSSE</sequence>
<evidence type="ECO:0000256" key="4">
    <source>
        <dbReference type="SAM" id="SignalP"/>
    </source>
</evidence>
<feature type="transmembrane region" description="Helical" evidence="3">
    <location>
        <begin position="193"/>
        <end position="214"/>
    </location>
</feature>
<evidence type="ECO:0000256" key="2">
    <source>
        <dbReference type="SAM" id="MobiDB-lite"/>
    </source>
</evidence>
<dbReference type="Proteomes" id="UP000620124">
    <property type="component" value="Unassembled WGS sequence"/>
</dbReference>
<feature type="chain" id="PRO_5034570106" evidence="4">
    <location>
        <begin position="23"/>
        <end position="330"/>
    </location>
</feature>
<keyword evidence="6" id="KW-1185">Reference proteome</keyword>
<name>A0A8H6TZX6_9AGAR</name>
<evidence type="ECO:0000313" key="5">
    <source>
        <dbReference type="EMBL" id="KAF7328573.1"/>
    </source>
</evidence>
<dbReference type="OrthoDB" id="3037497at2759"/>
<keyword evidence="4" id="KW-0732">Signal</keyword>
<keyword evidence="1" id="KW-0175">Coiled coil</keyword>
<reference evidence="5" key="1">
    <citation type="submission" date="2020-05" db="EMBL/GenBank/DDBJ databases">
        <title>Mycena genomes resolve the evolution of fungal bioluminescence.</title>
        <authorList>
            <person name="Tsai I.J."/>
        </authorList>
    </citation>
    <scope>NUCLEOTIDE SEQUENCE</scope>
    <source>
        <strain evidence="5">CCC161011</strain>
    </source>
</reference>
<comment type="caution">
    <text evidence="5">The sequence shown here is derived from an EMBL/GenBank/DDBJ whole genome shotgun (WGS) entry which is preliminary data.</text>
</comment>
<keyword evidence="3" id="KW-1133">Transmembrane helix</keyword>
<feature type="compositionally biased region" description="Basic and acidic residues" evidence="2">
    <location>
        <begin position="294"/>
        <end position="304"/>
    </location>
</feature>
<keyword evidence="3" id="KW-0472">Membrane</keyword>
<feature type="region of interest" description="Disordered" evidence="2">
    <location>
        <begin position="145"/>
        <end position="190"/>
    </location>
</feature>
<dbReference type="AlphaFoldDB" id="A0A8H6TZX6"/>
<feature type="compositionally biased region" description="Polar residues" evidence="2">
    <location>
        <begin position="318"/>
        <end position="330"/>
    </location>
</feature>
<accession>A0A8H6TZX6</accession>
<feature type="compositionally biased region" description="Low complexity" evidence="2">
    <location>
        <begin position="145"/>
        <end position="187"/>
    </location>
</feature>
<gene>
    <name evidence="5" type="ORF">MVEN_02545300</name>
</gene>
<dbReference type="EMBL" id="JACAZI010000035">
    <property type="protein sequence ID" value="KAF7328573.1"/>
    <property type="molecule type" value="Genomic_DNA"/>
</dbReference>
<keyword evidence="3" id="KW-0812">Transmembrane</keyword>
<protein>
    <submittedName>
        <fullName evidence="5">Uncharacterized protein</fullName>
    </submittedName>
</protein>
<proteinExistence type="predicted"/>
<evidence type="ECO:0000313" key="6">
    <source>
        <dbReference type="Proteomes" id="UP000620124"/>
    </source>
</evidence>
<feature type="signal peptide" evidence="4">
    <location>
        <begin position="1"/>
        <end position="22"/>
    </location>
</feature>
<evidence type="ECO:0000256" key="3">
    <source>
        <dbReference type="SAM" id="Phobius"/>
    </source>
</evidence>